<reference evidence="1" key="1">
    <citation type="submission" date="2017-05" db="EMBL/GenBank/DDBJ databases">
        <title>The Genome Sequence of Enterococcus sp. 9D6_DIV0238.</title>
        <authorList>
            <consortium name="The Broad Institute Genomics Platform"/>
            <consortium name="The Broad Institute Genomic Center for Infectious Diseases"/>
            <person name="Earl A."/>
            <person name="Manson A."/>
            <person name="Schwartman J."/>
            <person name="Gilmore M."/>
            <person name="Abouelleil A."/>
            <person name="Cao P."/>
            <person name="Chapman S."/>
            <person name="Cusick C."/>
            <person name="Shea T."/>
            <person name="Young S."/>
            <person name="Neafsey D."/>
            <person name="Nusbaum C."/>
            <person name="Birren B."/>
        </authorList>
    </citation>
    <scope>NUCLEOTIDE SEQUENCE [LARGE SCALE GENOMIC DNA]</scope>
    <source>
        <strain evidence="1">9D6_DIV0238</strain>
    </source>
</reference>
<dbReference type="RefSeq" id="WP_087639674.1">
    <property type="nucleotide sequence ID" value="NZ_CP147246.1"/>
</dbReference>
<evidence type="ECO:0000313" key="1">
    <source>
        <dbReference type="EMBL" id="OUZ35025.1"/>
    </source>
</evidence>
<reference evidence="2" key="3">
    <citation type="submission" date="2024-03" db="EMBL/GenBank/DDBJ databases">
        <title>The Genome Sequence of Enterococcus sp. DIV0238c.</title>
        <authorList>
            <consortium name="The Broad Institute Genomics Platform"/>
            <consortium name="The Broad Institute Microbial Omics Core"/>
            <consortium name="The Broad Institute Genomic Center for Infectious Diseases"/>
            <person name="Earl A."/>
            <person name="Manson A."/>
            <person name="Gilmore M."/>
            <person name="Schwartman J."/>
            <person name="Shea T."/>
            <person name="Abouelleil A."/>
            <person name="Cao P."/>
            <person name="Chapman S."/>
            <person name="Cusick C."/>
            <person name="Young S."/>
            <person name="Neafsey D."/>
            <person name="Nusbaum C."/>
            <person name="Birren B."/>
        </authorList>
    </citation>
    <scope>NUCLEOTIDE SEQUENCE</scope>
    <source>
        <strain evidence="2">9D6_DIV0238</strain>
    </source>
</reference>
<accession>A0A200JEF8</accession>
<dbReference type="OrthoDB" id="2879239at2"/>
<reference evidence="2" key="2">
    <citation type="submission" date="2017-05" db="EMBL/GenBank/DDBJ databases">
        <authorList>
            <consortium name="The Broad Institute Genomics Platform"/>
            <consortium name="The Broad Institute Genomic Center for Infectious Diseases"/>
            <person name="Earl A."/>
            <person name="Manson A."/>
            <person name="Schwartman J."/>
            <person name="Gilmore M."/>
            <person name="Abouelleil A."/>
            <person name="Cao P."/>
            <person name="Chapman S."/>
            <person name="Cusick C."/>
            <person name="Shea T."/>
            <person name="Young S."/>
            <person name="Neafsey D."/>
            <person name="Nusbaum C."/>
            <person name="Birren B."/>
        </authorList>
    </citation>
    <scope>NUCLEOTIDE SEQUENCE</scope>
    <source>
        <strain evidence="2">9D6_DIV0238</strain>
    </source>
</reference>
<name>A0A200JEF8_9ENTE</name>
<gene>
    <name evidence="1" type="ORF">A5889_000500</name>
    <name evidence="2" type="ORF">A5889_003092</name>
</gene>
<proteinExistence type="predicted"/>
<dbReference type="EMBL" id="NIBQ01000001">
    <property type="protein sequence ID" value="OUZ35025.1"/>
    <property type="molecule type" value="Genomic_DNA"/>
</dbReference>
<sequence length="176" mass="21152">MENKEAINFVKRSLNIGDYGYTLRKYIKPDIWDAVLFSELQNLTVERMTDFNYSRCFSYYILEDLELKNPFFSEKATNEIMDRGYIEFISLKISAISPFFYLERAMYSKGKEKLELAHIKKFRNSLLEKEMVRIQNKLEQHDLFRIDPSELKVKLPNIPLEDYEVDQVTYFSYLFE</sequence>
<protein>
    <submittedName>
        <fullName evidence="1">Uncharacterized protein</fullName>
    </submittedName>
</protein>
<dbReference type="AlphaFoldDB" id="A0A200JEF8"/>
<dbReference type="EMBL" id="CP147246">
    <property type="protein sequence ID" value="WYJ95544.1"/>
    <property type="molecule type" value="Genomic_DNA"/>
</dbReference>
<keyword evidence="3" id="KW-1185">Reference proteome</keyword>
<evidence type="ECO:0000313" key="2">
    <source>
        <dbReference type="EMBL" id="WYJ95544.1"/>
    </source>
</evidence>
<organism evidence="1">
    <name type="scientific">Candidatus Enterococcus dunnyi</name>
    <dbReference type="NCBI Taxonomy" id="1834192"/>
    <lineage>
        <taxon>Bacteria</taxon>
        <taxon>Bacillati</taxon>
        <taxon>Bacillota</taxon>
        <taxon>Bacilli</taxon>
        <taxon>Lactobacillales</taxon>
        <taxon>Enterococcaceae</taxon>
        <taxon>Enterococcus</taxon>
    </lineage>
</organism>
<evidence type="ECO:0000313" key="3">
    <source>
        <dbReference type="Proteomes" id="UP000196151"/>
    </source>
</evidence>
<dbReference type="Proteomes" id="UP000196151">
    <property type="component" value="Chromosome"/>
</dbReference>